<organism evidence="9 10">
    <name type="scientific">Alcaligenes faecalis</name>
    <dbReference type="NCBI Taxonomy" id="511"/>
    <lineage>
        <taxon>Bacteria</taxon>
        <taxon>Pseudomonadati</taxon>
        <taxon>Pseudomonadota</taxon>
        <taxon>Betaproteobacteria</taxon>
        <taxon>Burkholderiales</taxon>
        <taxon>Alcaligenaceae</taxon>
        <taxon>Alcaligenes</taxon>
    </lineage>
</organism>
<dbReference type="Gene3D" id="3.40.50.80">
    <property type="entry name" value="Nucleotide-binding domain of ferredoxin-NADP reductase (FNR) module"/>
    <property type="match status" value="1"/>
</dbReference>
<keyword evidence="1" id="KW-0285">Flavoprotein</keyword>
<dbReference type="PROSITE" id="PS51085">
    <property type="entry name" value="2FE2S_FER_2"/>
    <property type="match status" value="1"/>
</dbReference>
<dbReference type="Proteomes" id="UP000245216">
    <property type="component" value="Unassembled WGS sequence"/>
</dbReference>
<dbReference type="RefSeq" id="WP_109089123.1">
    <property type="nucleotide sequence ID" value="NZ_QEXO01000003.1"/>
</dbReference>
<evidence type="ECO:0000259" key="7">
    <source>
        <dbReference type="PROSITE" id="PS51085"/>
    </source>
</evidence>
<keyword evidence="3" id="KW-0479">Metal-binding</keyword>
<gene>
    <name evidence="9" type="ORF">DF183_11075</name>
</gene>
<dbReference type="PANTHER" id="PTHR47354:SF1">
    <property type="entry name" value="CARNITINE MONOOXYGENASE REDUCTASE SUBUNIT"/>
    <property type="match status" value="1"/>
</dbReference>
<dbReference type="InterPro" id="IPR039261">
    <property type="entry name" value="FNR_nucleotide-bd"/>
</dbReference>
<evidence type="ECO:0000256" key="2">
    <source>
        <dbReference type="ARBA" id="ARBA00022714"/>
    </source>
</evidence>
<dbReference type="Pfam" id="PF00111">
    <property type="entry name" value="Fer2"/>
    <property type="match status" value="1"/>
</dbReference>
<dbReference type="PROSITE" id="PS51384">
    <property type="entry name" value="FAD_FR"/>
    <property type="match status" value="1"/>
</dbReference>
<evidence type="ECO:0000259" key="8">
    <source>
        <dbReference type="PROSITE" id="PS51384"/>
    </source>
</evidence>
<dbReference type="SUPFAM" id="SSF52343">
    <property type="entry name" value="Ferredoxin reductase-like, C-terminal NADP-linked domain"/>
    <property type="match status" value="1"/>
</dbReference>
<feature type="domain" description="2Fe-2S ferredoxin-type" evidence="7">
    <location>
        <begin position="239"/>
        <end position="324"/>
    </location>
</feature>
<dbReference type="PROSITE" id="PS00197">
    <property type="entry name" value="2FE2S_FER_1"/>
    <property type="match status" value="1"/>
</dbReference>
<sequence>MSIMKSWIRSIRIEAEGIRSLELCPQEGRFPAVEAGAHIDVHLPGGLVRQYSLLAGSHEGQYRIGVSLDPASRGGSRAVHQALNVGDALEISEPRNLFKLDESQASTSVLLAGGIGITPIHAMAQRLQALGQPWHLFYCVRSRHRAAFLDELQQLEANSQGLGRLDVLVEDEMNGARMDMDAALAPYKSQGSHFYCCGPAGMLQAYKQACADLPDQQMHFEYFAAAPVTAADQGEDSAFTVHLARTGGSIEVPAGRSILECLLDQGIRVYCSCREGICGSCETKVLSGTPEHRDHVLSEQERAASESMMICVSRSRGEALTLDL</sequence>
<dbReference type="Gene3D" id="3.10.20.30">
    <property type="match status" value="1"/>
</dbReference>
<dbReference type="EMBL" id="QEXO01000003">
    <property type="protein sequence ID" value="PWE13712.1"/>
    <property type="molecule type" value="Genomic_DNA"/>
</dbReference>
<dbReference type="InterPro" id="IPR017927">
    <property type="entry name" value="FAD-bd_FR_type"/>
</dbReference>
<dbReference type="InterPro" id="IPR036010">
    <property type="entry name" value="2Fe-2S_ferredoxin-like_sf"/>
</dbReference>
<reference evidence="9 10" key="2">
    <citation type="submission" date="2018-05" db="EMBL/GenBank/DDBJ databases">
        <authorList>
            <person name="Lanie J.A."/>
            <person name="Ng W.-L."/>
            <person name="Kazmierczak K.M."/>
            <person name="Andrzejewski T.M."/>
            <person name="Davidsen T.M."/>
            <person name="Wayne K.J."/>
            <person name="Tettelin H."/>
            <person name="Glass J.I."/>
            <person name="Rusch D."/>
            <person name="Podicherti R."/>
            <person name="Tsui H.-C.T."/>
            <person name="Winkler M.E."/>
        </authorList>
    </citation>
    <scope>NUCLEOTIDE SEQUENCE [LARGE SCALE GENOMIC DNA]</scope>
    <source>
        <strain evidence="9 10">YBY</strain>
    </source>
</reference>
<dbReference type="STRING" id="511.UZ73_13830"/>
<feature type="domain" description="FAD-binding FR-type" evidence="8">
    <location>
        <begin position="1"/>
        <end position="101"/>
    </location>
</feature>
<dbReference type="InterPro" id="IPR050415">
    <property type="entry name" value="MRET"/>
</dbReference>
<evidence type="ECO:0000313" key="9">
    <source>
        <dbReference type="EMBL" id="PWE13712.1"/>
    </source>
</evidence>
<keyword evidence="4" id="KW-0560">Oxidoreductase</keyword>
<dbReference type="Pfam" id="PF00175">
    <property type="entry name" value="NAD_binding_1"/>
    <property type="match status" value="1"/>
</dbReference>
<dbReference type="InterPro" id="IPR001041">
    <property type="entry name" value="2Fe-2S_ferredoxin-type"/>
</dbReference>
<dbReference type="PRINTS" id="PR00409">
    <property type="entry name" value="PHDIOXRDTASE"/>
</dbReference>
<dbReference type="SUPFAM" id="SSF54292">
    <property type="entry name" value="2Fe-2S ferredoxin-like"/>
    <property type="match status" value="1"/>
</dbReference>
<evidence type="ECO:0000256" key="5">
    <source>
        <dbReference type="ARBA" id="ARBA00023004"/>
    </source>
</evidence>
<name>A0A2U2BI91_ALCFA</name>
<evidence type="ECO:0000256" key="3">
    <source>
        <dbReference type="ARBA" id="ARBA00022723"/>
    </source>
</evidence>
<keyword evidence="6" id="KW-0411">Iron-sulfur</keyword>
<evidence type="ECO:0000313" key="10">
    <source>
        <dbReference type="Proteomes" id="UP000245216"/>
    </source>
</evidence>
<proteinExistence type="predicted"/>
<dbReference type="Gene3D" id="2.40.30.10">
    <property type="entry name" value="Translation factors"/>
    <property type="match status" value="1"/>
</dbReference>
<comment type="caution">
    <text evidence="9">The sequence shown here is derived from an EMBL/GenBank/DDBJ whole genome shotgun (WGS) entry which is preliminary data.</text>
</comment>
<evidence type="ECO:0000256" key="6">
    <source>
        <dbReference type="ARBA" id="ARBA00023014"/>
    </source>
</evidence>
<dbReference type="InterPro" id="IPR001433">
    <property type="entry name" value="OxRdtase_FAD/NAD-bd"/>
</dbReference>
<dbReference type="GO" id="GO:0046872">
    <property type="term" value="F:metal ion binding"/>
    <property type="evidence" value="ECO:0007669"/>
    <property type="project" value="UniProtKB-KW"/>
</dbReference>
<dbReference type="AlphaFoldDB" id="A0A2U2BI91"/>
<keyword evidence="2" id="KW-0001">2Fe-2S</keyword>
<dbReference type="InterPro" id="IPR012675">
    <property type="entry name" value="Beta-grasp_dom_sf"/>
</dbReference>
<keyword evidence="5" id="KW-0408">Iron</keyword>
<dbReference type="InterPro" id="IPR017938">
    <property type="entry name" value="Riboflavin_synthase-like_b-brl"/>
</dbReference>
<dbReference type="SUPFAM" id="SSF63380">
    <property type="entry name" value="Riboflavin synthase domain-like"/>
    <property type="match status" value="1"/>
</dbReference>
<dbReference type="InterPro" id="IPR006058">
    <property type="entry name" value="2Fe2S_fd_BS"/>
</dbReference>
<dbReference type="GO" id="GO:0051537">
    <property type="term" value="F:2 iron, 2 sulfur cluster binding"/>
    <property type="evidence" value="ECO:0007669"/>
    <property type="project" value="UniProtKB-KW"/>
</dbReference>
<protein>
    <submittedName>
        <fullName evidence="9">Oxidoreductase</fullName>
    </submittedName>
</protein>
<evidence type="ECO:0000256" key="1">
    <source>
        <dbReference type="ARBA" id="ARBA00022630"/>
    </source>
</evidence>
<reference evidence="9 10" key="1">
    <citation type="submission" date="2018-05" db="EMBL/GenBank/DDBJ databases">
        <title>Genome Sequence of an Efficient Indole-Degrading Bacterium, Alcaligenes sp.YBY.</title>
        <authorList>
            <person name="Yang B."/>
        </authorList>
    </citation>
    <scope>NUCLEOTIDE SEQUENCE [LARGE SCALE GENOMIC DNA]</scope>
    <source>
        <strain evidence="9 10">YBY</strain>
    </source>
</reference>
<dbReference type="CDD" id="cd06185">
    <property type="entry name" value="PDR_like"/>
    <property type="match status" value="1"/>
</dbReference>
<evidence type="ECO:0000256" key="4">
    <source>
        <dbReference type="ARBA" id="ARBA00023002"/>
    </source>
</evidence>
<dbReference type="GO" id="GO:0016491">
    <property type="term" value="F:oxidoreductase activity"/>
    <property type="evidence" value="ECO:0007669"/>
    <property type="project" value="UniProtKB-KW"/>
</dbReference>
<dbReference type="CDD" id="cd00207">
    <property type="entry name" value="fer2"/>
    <property type="match status" value="1"/>
</dbReference>
<accession>A0A2U2BI91</accession>
<dbReference type="PANTHER" id="PTHR47354">
    <property type="entry name" value="NADH OXIDOREDUCTASE HCR"/>
    <property type="match status" value="1"/>
</dbReference>